<dbReference type="AlphaFoldDB" id="A0A8X7BM38"/>
<sequence>MDFPGQKSVWTEILWSDLIVNLMKVGCVEESSVESICLWVSEQKRAATTNCLRNNSTAVLPKGGREKSPGHFERKKTSGDSIYL</sequence>
<name>A0A8X7BM38_TRICX</name>
<evidence type="ECO:0000256" key="1">
    <source>
        <dbReference type="SAM" id="MobiDB-lite"/>
    </source>
</evidence>
<organism evidence="2 3">
    <name type="scientific">Trichonephila clavipes</name>
    <name type="common">Golden silk orbweaver</name>
    <name type="synonym">Nephila clavipes</name>
    <dbReference type="NCBI Taxonomy" id="2585209"/>
    <lineage>
        <taxon>Eukaryota</taxon>
        <taxon>Metazoa</taxon>
        <taxon>Ecdysozoa</taxon>
        <taxon>Arthropoda</taxon>
        <taxon>Chelicerata</taxon>
        <taxon>Arachnida</taxon>
        <taxon>Araneae</taxon>
        <taxon>Araneomorphae</taxon>
        <taxon>Entelegynae</taxon>
        <taxon>Araneoidea</taxon>
        <taxon>Nephilidae</taxon>
        <taxon>Trichonephila</taxon>
    </lineage>
</organism>
<evidence type="ECO:0000313" key="2">
    <source>
        <dbReference type="EMBL" id="GFY36153.1"/>
    </source>
</evidence>
<proteinExistence type="predicted"/>
<dbReference type="Proteomes" id="UP000887159">
    <property type="component" value="Unassembled WGS sequence"/>
</dbReference>
<gene>
    <name evidence="2" type="ORF">TNCV_4845251</name>
</gene>
<comment type="caution">
    <text evidence="2">The sequence shown here is derived from an EMBL/GenBank/DDBJ whole genome shotgun (WGS) entry which is preliminary data.</text>
</comment>
<keyword evidence="3" id="KW-1185">Reference proteome</keyword>
<protein>
    <submittedName>
        <fullName evidence="2">Uncharacterized protein</fullName>
    </submittedName>
</protein>
<reference evidence="2" key="1">
    <citation type="submission" date="2020-08" db="EMBL/GenBank/DDBJ databases">
        <title>Multicomponent nature underlies the extraordinary mechanical properties of spider dragline silk.</title>
        <authorList>
            <person name="Kono N."/>
            <person name="Nakamura H."/>
            <person name="Mori M."/>
            <person name="Yoshida Y."/>
            <person name="Ohtoshi R."/>
            <person name="Malay A.D."/>
            <person name="Moran D.A.P."/>
            <person name="Tomita M."/>
            <person name="Numata K."/>
            <person name="Arakawa K."/>
        </authorList>
    </citation>
    <scope>NUCLEOTIDE SEQUENCE</scope>
</reference>
<accession>A0A8X7BM38</accession>
<dbReference type="EMBL" id="BMAU01021435">
    <property type="protein sequence ID" value="GFY36153.1"/>
    <property type="molecule type" value="Genomic_DNA"/>
</dbReference>
<feature type="compositionally biased region" description="Basic and acidic residues" evidence="1">
    <location>
        <begin position="63"/>
        <end position="78"/>
    </location>
</feature>
<evidence type="ECO:0000313" key="3">
    <source>
        <dbReference type="Proteomes" id="UP000887159"/>
    </source>
</evidence>
<feature type="region of interest" description="Disordered" evidence="1">
    <location>
        <begin position="59"/>
        <end position="84"/>
    </location>
</feature>